<accession>A0A7K4MWL3</accession>
<dbReference type="AlphaFoldDB" id="A0A7K4MWL3"/>
<evidence type="ECO:0000256" key="2">
    <source>
        <dbReference type="SAM" id="Phobius"/>
    </source>
</evidence>
<evidence type="ECO:0000256" key="1">
    <source>
        <dbReference type="SAM" id="MobiDB-lite"/>
    </source>
</evidence>
<evidence type="ECO:0000313" key="3">
    <source>
        <dbReference type="EMBL" id="NWJ57899.1"/>
    </source>
</evidence>
<evidence type="ECO:0000313" key="4">
    <source>
        <dbReference type="Proteomes" id="UP000575480"/>
    </source>
</evidence>
<feature type="compositionally biased region" description="Acidic residues" evidence="1">
    <location>
        <begin position="119"/>
        <end position="135"/>
    </location>
</feature>
<organism evidence="3 4">
    <name type="scientific">Marine Group I thaumarchaeote</name>
    <dbReference type="NCBI Taxonomy" id="2511932"/>
    <lineage>
        <taxon>Archaea</taxon>
        <taxon>Nitrososphaerota</taxon>
        <taxon>Marine Group I</taxon>
    </lineage>
</organism>
<comment type="caution">
    <text evidence="3">The sequence shown here is derived from an EMBL/GenBank/DDBJ whole genome shotgun (WGS) entry which is preliminary data.</text>
</comment>
<feature type="region of interest" description="Disordered" evidence="1">
    <location>
        <begin position="119"/>
        <end position="141"/>
    </location>
</feature>
<sequence length="165" mass="18699">MIEVLVFGLVVLSVICLWLLIEGRKSPKFLIWFIPLLLILVSSTYETYTSILGFPRISTPQKGLYLKHFIDEPNWIYLWVLGNGNVPMSYQISYSRETHNSLEGVSGKAEEGKFMVLGEDESEKDGDEEIDEGEDSGGGFTIGGDMSFYEWDFETNLPSKNARQQ</sequence>
<gene>
    <name evidence="3" type="ORF">HX858_09185</name>
</gene>
<keyword evidence="2" id="KW-0812">Transmembrane</keyword>
<name>A0A7K4MWL3_9ARCH</name>
<proteinExistence type="predicted"/>
<feature type="transmembrane region" description="Helical" evidence="2">
    <location>
        <begin position="29"/>
        <end position="48"/>
    </location>
</feature>
<reference evidence="3 4" key="1">
    <citation type="journal article" date="2019" name="Environ. Microbiol.">
        <title>Genomics insights into ecotype formation of ammonia-oxidizing archaea in the deep ocean.</title>
        <authorList>
            <person name="Wang Y."/>
            <person name="Huang J.M."/>
            <person name="Cui G.J."/>
            <person name="Nunoura T."/>
            <person name="Takaki Y."/>
            <person name="Li W.L."/>
            <person name="Li J."/>
            <person name="Gao Z.M."/>
            <person name="Takai K."/>
            <person name="Zhang A.Q."/>
            <person name="Stepanauskas R."/>
        </authorList>
    </citation>
    <scope>NUCLEOTIDE SEQUENCE [LARGE SCALE GENOMIC DNA]</scope>
    <source>
        <strain evidence="3 4">L15a</strain>
    </source>
</reference>
<dbReference type="Proteomes" id="UP000575480">
    <property type="component" value="Unassembled WGS sequence"/>
</dbReference>
<keyword evidence="2" id="KW-1133">Transmembrane helix</keyword>
<protein>
    <submittedName>
        <fullName evidence="3">Uncharacterized protein</fullName>
    </submittedName>
</protein>
<dbReference type="EMBL" id="JACATH010000024">
    <property type="protein sequence ID" value="NWJ57899.1"/>
    <property type="molecule type" value="Genomic_DNA"/>
</dbReference>
<feature type="transmembrane region" description="Helical" evidence="2">
    <location>
        <begin position="6"/>
        <end position="22"/>
    </location>
</feature>
<keyword evidence="2" id="KW-0472">Membrane</keyword>